<dbReference type="Pfam" id="PF13452">
    <property type="entry name" value="FAS1_DH_region"/>
    <property type="match status" value="1"/>
</dbReference>
<protein>
    <recommendedName>
        <fullName evidence="1">UPF0336 protein BEL07_05005</fullName>
    </recommendedName>
</protein>
<organism evidence="3 4">
    <name type="scientific">Mycolicibacterium grossiae</name>
    <dbReference type="NCBI Taxonomy" id="1552759"/>
    <lineage>
        <taxon>Bacteria</taxon>
        <taxon>Bacillati</taxon>
        <taxon>Actinomycetota</taxon>
        <taxon>Actinomycetes</taxon>
        <taxon>Mycobacteriales</taxon>
        <taxon>Mycobacteriaceae</taxon>
        <taxon>Mycolicibacterium</taxon>
    </lineage>
</organism>
<dbReference type="SUPFAM" id="SSF54637">
    <property type="entry name" value="Thioesterase/thiol ester dehydrase-isomerase"/>
    <property type="match status" value="1"/>
</dbReference>
<dbReference type="CDD" id="cd03441">
    <property type="entry name" value="R_hydratase_like"/>
    <property type="match status" value="1"/>
</dbReference>
<comment type="similarity">
    <text evidence="1">Belongs to the UPF0336 family.</text>
</comment>
<dbReference type="PIRSF" id="PIRSF018072">
    <property type="entry name" value="UCP018072"/>
    <property type="match status" value="1"/>
</dbReference>
<dbReference type="InterPro" id="IPR039569">
    <property type="entry name" value="FAS1-like_DH_region"/>
</dbReference>
<dbReference type="NCBIfam" id="NF040624">
    <property type="entry name" value="HadA"/>
    <property type="match status" value="1"/>
</dbReference>
<comment type="caution">
    <text evidence="3">The sequence shown here is derived from an EMBL/GenBank/DDBJ whole genome shotgun (WGS) entry which is preliminary data.</text>
</comment>
<accession>A0A1E8Q9K5</accession>
<dbReference type="Proteomes" id="UP000178953">
    <property type="component" value="Unassembled WGS sequence"/>
</dbReference>
<dbReference type="EMBL" id="MCHX01000008">
    <property type="protein sequence ID" value="OFJ54911.1"/>
    <property type="molecule type" value="Genomic_DNA"/>
</dbReference>
<evidence type="ECO:0000313" key="3">
    <source>
        <dbReference type="EMBL" id="OFJ54911.1"/>
    </source>
</evidence>
<dbReference type="HAMAP" id="MF_00799">
    <property type="entry name" value="UPF0336"/>
    <property type="match status" value="1"/>
</dbReference>
<evidence type="ECO:0000313" key="4">
    <source>
        <dbReference type="Proteomes" id="UP000178953"/>
    </source>
</evidence>
<dbReference type="AlphaFoldDB" id="A0A1E8Q9K5"/>
<reference evidence="3 4" key="1">
    <citation type="submission" date="2016-09" db="EMBL/GenBank/DDBJ databases">
        <title>genome sequence of Mycobacterium sp. 739 SCH.</title>
        <authorList>
            <person name="Greninger A.L."/>
            <person name="Qin X."/>
            <person name="Jerome K."/>
            <person name="Vora S."/>
            <person name="Quinn K."/>
        </authorList>
    </citation>
    <scope>NUCLEOTIDE SEQUENCE [LARGE SCALE GENOMIC DNA]</scope>
    <source>
        <strain evidence="3 4">SCH</strain>
    </source>
</reference>
<sequence>MALSPDIVGLTYLYPDHFEVGREKIREYAAAVQNDDAAYTDEDAARALGHDALLAPLTFISIFGLQAQMAFFEHANIPITEEKIVQVEQGLVFLRPIKAGDKLYCHIRLDSLRRQFGADVLTIRSRITNQNGEVVQEDYTTMAGRTETED</sequence>
<keyword evidence="4" id="KW-1185">Reference proteome</keyword>
<dbReference type="Gene3D" id="3.10.129.10">
    <property type="entry name" value="Hotdog Thioesterase"/>
    <property type="match status" value="1"/>
</dbReference>
<dbReference type="InterPro" id="IPR016709">
    <property type="entry name" value="HadA-like"/>
</dbReference>
<dbReference type="OrthoDB" id="5415111at2"/>
<name>A0A1E8Q9K5_9MYCO</name>
<proteinExistence type="inferred from homology"/>
<evidence type="ECO:0000259" key="2">
    <source>
        <dbReference type="Pfam" id="PF13452"/>
    </source>
</evidence>
<dbReference type="InterPro" id="IPR054849">
    <property type="entry name" value="UPF0336_fam"/>
</dbReference>
<dbReference type="InterPro" id="IPR029069">
    <property type="entry name" value="HotDog_dom_sf"/>
</dbReference>
<feature type="domain" description="FAS1-like dehydratase" evidence="2">
    <location>
        <begin position="8"/>
        <end position="137"/>
    </location>
</feature>
<dbReference type="RefSeq" id="WP_070351993.1">
    <property type="nucleotide sequence ID" value="NZ_CP043474.1"/>
</dbReference>
<gene>
    <name evidence="3" type="ORF">BEL07_05005</name>
</gene>
<evidence type="ECO:0000256" key="1">
    <source>
        <dbReference type="HAMAP-Rule" id="MF_00799"/>
    </source>
</evidence>